<sequence>MNPKGTVSRIFLAISILASTNIFPFAINYYIGSNKTASAQIVESNNNQLFYIYKGQRIPLTQQKDAIAVEFKPLPKTRTRGSSPDPLYLQLEKDLQTGTRTRGGGNPQIQVKPLGKNYALVTLTSSQNFDIKKKIQNQNYVKASLPILSRADSQDTIVLPNEIIVNFEANISDRDKESILKQKNLEIIRPLRFFPNIYIVKSTVASGTDILNVSSKLDGVKGITSAVPNFLQSVSSFINIENIEEQNSEGFNDDLSTQSINKTTTNVTNSGKAEIDYLGLQWHLNSTPLKECLPQKINGFNALQNCLKQRTTENSSSKSSSKSKSSRTDLHVTEAWKNSNGGKGVVVAVIDSLIQWDHPDLRNSLYKVEAADKCPGEVYGWDFSQPSSSKKPCEIGDSDTSVSPLELNALKRKLHDTFKLSDRKLIRRYLTPKIRQQIRFRPSEKQLAEYLRRKIRSEVGGEFHGTLVSGVIAAKPDNSQGQDSQGIWGVAPNAKILPVRVFGLNGSISPSSYIEAVGYAANRGADVINLSLGKTLPTDVEEFALSQVLQQNPKLVIVASSGNSNYTQVAYPSGYSGILSVGASNLFGDRAYYSNYGKGLDVVAPGGDLSTSAGWLGGIPTTGGTWMDKFWNGLAFPNSRWSPTIDFKGKYWWMQGTSFSSPAVAGVVALMKGEDTDGKLNREQLVNILKSTASYDNLKISEPDKKSYRTVVNKGLIPSSVTEKQFFFGSGLVNADAAVRAVKK</sequence>
<dbReference type="GO" id="GO:0006508">
    <property type="term" value="P:proteolysis"/>
    <property type="evidence" value="ECO:0007669"/>
    <property type="project" value="UniProtKB-KW"/>
</dbReference>
<dbReference type="Proteomes" id="UP000053372">
    <property type="component" value="Unassembled WGS sequence"/>
</dbReference>
<reference evidence="9 11" key="1">
    <citation type="journal article" date="2015" name="Genome Announc.">
        <title>Draft Genome of the Euendolithic (true boring) Cyanobacterium Mastigocoleus testarum strain BC008.</title>
        <authorList>
            <person name="Guida B.S."/>
            <person name="Garcia-Pichel F."/>
        </authorList>
    </citation>
    <scope>NUCLEOTIDE SEQUENCE [LARGE SCALE GENOMIC DNA]</scope>
    <source>
        <strain evidence="9 11">BC008</strain>
    </source>
</reference>
<keyword evidence="7" id="KW-0812">Transmembrane</keyword>
<evidence type="ECO:0000313" key="11">
    <source>
        <dbReference type="Proteomes" id="UP000053372"/>
    </source>
</evidence>
<feature type="transmembrane region" description="Helical" evidence="7">
    <location>
        <begin position="12"/>
        <end position="31"/>
    </location>
</feature>
<dbReference type="GO" id="GO:0004252">
    <property type="term" value="F:serine-type endopeptidase activity"/>
    <property type="evidence" value="ECO:0007669"/>
    <property type="project" value="UniProtKB-UniRule"/>
</dbReference>
<evidence type="ECO:0000256" key="5">
    <source>
        <dbReference type="PROSITE-ProRule" id="PRU01240"/>
    </source>
</evidence>
<dbReference type="AlphaFoldDB" id="A0A0V7ZHZ0"/>
<evidence type="ECO:0000259" key="8">
    <source>
        <dbReference type="Pfam" id="PF00082"/>
    </source>
</evidence>
<dbReference type="PROSITE" id="PS00138">
    <property type="entry name" value="SUBTILASE_SER"/>
    <property type="match status" value="1"/>
</dbReference>
<keyword evidence="7" id="KW-0472">Membrane</keyword>
<evidence type="ECO:0000256" key="1">
    <source>
        <dbReference type="ARBA" id="ARBA00011073"/>
    </source>
</evidence>
<evidence type="ECO:0000256" key="2">
    <source>
        <dbReference type="ARBA" id="ARBA00022670"/>
    </source>
</evidence>
<dbReference type="InterPro" id="IPR036852">
    <property type="entry name" value="Peptidase_S8/S53_dom_sf"/>
</dbReference>
<dbReference type="RefSeq" id="WP_027845195.1">
    <property type="nucleotide sequence ID" value="NZ_LMTZ01000126.1"/>
</dbReference>
<comment type="similarity">
    <text evidence="1 5">Belongs to the peptidase S8 family.</text>
</comment>
<dbReference type="PROSITE" id="PS00137">
    <property type="entry name" value="SUBTILASE_HIS"/>
    <property type="match status" value="1"/>
</dbReference>
<keyword evidence="7" id="KW-1133">Transmembrane helix</keyword>
<gene>
    <name evidence="9" type="ORF">BC008_15520</name>
    <name evidence="10" type="ORF">BC008_16295</name>
</gene>
<keyword evidence="11" id="KW-1185">Reference proteome</keyword>
<dbReference type="Gene3D" id="3.40.50.200">
    <property type="entry name" value="Peptidase S8/S53 domain"/>
    <property type="match status" value="1"/>
</dbReference>
<keyword evidence="2 5" id="KW-0645">Protease</keyword>
<dbReference type="InterPro" id="IPR000209">
    <property type="entry name" value="Peptidase_S8/S53_dom"/>
</dbReference>
<feature type="region of interest" description="Disordered" evidence="6">
    <location>
        <begin position="311"/>
        <end position="330"/>
    </location>
</feature>
<dbReference type="InterPro" id="IPR050131">
    <property type="entry name" value="Peptidase_S8_subtilisin-like"/>
</dbReference>
<comment type="caution">
    <text evidence="9">The sequence shown here is derived from an EMBL/GenBank/DDBJ whole genome shotgun (WGS) entry which is preliminary data.</text>
</comment>
<evidence type="ECO:0000313" key="10">
    <source>
        <dbReference type="EMBL" id="KST64197.1"/>
    </source>
</evidence>
<feature type="active site" description="Charge relay system" evidence="5">
    <location>
        <position position="351"/>
    </location>
</feature>
<dbReference type="InterPro" id="IPR023828">
    <property type="entry name" value="Peptidase_S8_Ser-AS"/>
</dbReference>
<feature type="active site" description="Charge relay system" evidence="5">
    <location>
        <position position="658"/>
    </location>
</feature>
<dbReference type="PROSITE" id="PS51892">
    <property type="entry name" value="SUBTILASE"/>
    <property type="match status" value="1"/>
</dbReference>
<dbReference type="PANTHER" id="PTHR43806:SF11">
    <property type="entry name" value="CEREVISIN-RELATED"/>
    <property type="match status" value="1"/>
</dbReference>
<evidence type="ECO:0000256" key="6">
    <source>
        <dbReference type="SAM" id="MobiDB-lite"/>
    </source>
</evidence>
<dbReference type="SUPFAM" id="SSF52743">
    <property type="entry name" value="Subtilisin-like"/>
    <property type="match status" value="1"/>
</dbReference>
<proteinExistence type="inferred from homology"/>
<dbReference type="EMBL" id="LMTZ01000130">
    <property type="protein sequence ID" value="KST63862.1"/>
    <property type="molecule type" value="Genomic_DNA"/>
</dbReference>
<evidence type="ECO:0000256" key="4">
    <source>
        <dbReference type="ARBA" id="ARBA00022825"/>
    </source>
</evidence>
<dbReference type="PRINTS" id="PR00723">
    <property type="entry name" value="SUBTILISIN"/>
</dbReference>
<feature type="domain" description="Peptidase S8/S53" evidence="8">
    <location>
        <begin position="342"/>
        <end position="696"/>
    </location>
</feature>
<protein>
    <submittedName>
        <fullName evidence="9">Peptidase S8/S53 subtilisin kexin sedolisin</fullName>
    </submittedName>
</protein>
<dbReference type="InterPro" id="IPR022398">
    <property type="entry name" value="Peptidase_S8_His-AS"/>
</dbReference>
<feature type="active site" description="Charge relay system" evidence="5">
    <location>
        <position position="464"/>
    </location>
</feature>
<evidence type="ECO:0000256" key="3">
    <source>
        <dbReference type="ARBA" id="ARBA00022801"/>
    </source>
</evidence>
<dbReference type="PANTHER" id="PTHR43806">
    <property type="entry name" value="PEPTIDASE S8"/>
    <property type="match status" value="1"/>
</dbReference>
<dbReference type="OrthoDB" id="9798386at2"/>
<organism evidence="9 11">
    <name type="scientific">Mastigocoleus testarum BC008</name>
    <dbReference type="NCBI Taxonomy" id="371196"/>
    <lineage>
        <taxon>Bacteria</taxon>
        <taxon>Bacillati</taxon>
        <taxon>Cyanobacteriota</taxon>
        <taxon>Cyanophyceae</taxon>
        <taxon>Nostocales</taxon>
        <taxon>Hapalosiphonaceae</taxon>
        <taxon>Mastigocoleus</taxon>
    </lineage>
</organism>
<evidence type="ECO:0000313" key="9">
    <source>
        <dbReference type="EMBL" id="KST63862.1"/>
    </source>
</evidence>
<dbReference type="EMBL" id="LMTZ01000126">
    <property type="protein sequence ID" value="KST64197.1"/>
    <property type="molecule type" value="Genomic_DNA"/>
</dbReference>
<keyword evidence="3 5" id="KW-0378">Hydrolase</keyword>
<accession>A0A0V7ZHZ0</accession>
<name>A0A0V7ZHZ0_9CYAN</name>
<keyword evidence="4 5" id="KW-0720">Serine protease</keyword>
<evidence type="ECO:0000256" key="7">
    <source>
        <dbReference type="SAM" id="Phobius"/>
    </source>
</evidence>
<dbReference type="InterPro" id="IPR015500">
    <property type="entry name" value="Peptidase_S8_subtilisin-rel"/>
</dbReference>
<dbReference type="Pfam" id="PF00082">
    <property type="entry name" value="Peptidase_S8"/>
    <property type="match status" value="1"/>
</dbReference>